<dbReference type="EMBL" id="LGST01000032">
    <property type="protein sequence ID" value="KND98409.1"/>
    <property type="molecule type" value="Genomic_DNA"/>
</dbReference>
<evidence type="ECO:0000313" key="3">
    <source>
        <dbReference type="Proteomes" id="UP000037122"/>
    </source>
</evidence>
<proteinExistence type="predicted"/>
<organism evidence="2 3">
    <name type="scientific">Candidozyma auris</name>
    <name type="common">Yeast</name>
    <name type="synonym">Candida auris</name>
    <dbReference type="NCBI Taxonomy" id="498019"/>
    <lineage>
        <taxon>Eukaryota</taxon>
        <taxon>Fungi</taxon>
        <taxon>Dikarya</taxon>
        <taxon>Ascomycota</taxon>
        <taxon>Saccharomycotina</taxon>
        <taxon>Pichiomycetes</taxon>
        <taxon>Metschnikowiaceae</taxon>
        <taxon>Candidozyma</taxon>
    </lineage>
</organism>
<name>A0A0L0NWI3_CANAR</name>
<evidence type="ECO:0000313" key="2">
    <source>
        <dbReference type="EMBL" id="KND98409.1"/>
    </source>
</evidence>
<sequence length="34" mass="3485">MAEGWPRASTGQKPGVLPRVVEGESLGFEGGVEG</sequence>
<reference evidence="3" key="1">
    <citation type="journal article" date="2015" name="BMC Genomics">
        <title>Draft genome of a commonly misdiagnosed multidrug resistant pathogen Candida auris.</title>
        <authorList>
            <person name="Chatterjee S."/>
            <person name="Alampalli S.V."/>
            <person name="Nageshan R.K."/>
            <person name="Chettiar S.T."/>
            <person name="Joshi S."/>
            <person name="Tatu U.S."/>
        </authorList>
    </citation>
    <scope>NUCLEOTIDE SEQUENCE [LARGE SCALE GENOMIC DNA]</scope>
    <source>
        <strain evidence="3">6684</strain>
    </source>
</reference>
<comment type="caution">
    <text evidence="2">The sequence shown here is derived from an EMBL/GenBank/DDBJ whole genome shotgun (WGS) entry which is preliminary data.</text>
</comment>
<gene>
    <name evidence="2" type="ORF">QG37_04761</name>
</gene>
<dbReference type="AlphaFoldDB" id="A0A0L0NWI3"/>
<dbReference type="Proteomes" id="UP000037122">
    <property type="component" value="Unassembled WGS sequence"/>
</dbReference>
<evidence type="ECO:0000256" key="1">
    <source>
        <dbReference type="SAM" id="MobiDB-lite"/>
    </source>
</evidence>
<feature type="region of interest" description="Disordered" evidence="1">
    <location>
        <begin position="1"/>
        <end position="34"/>
    </location>
</feature>
<protein>
    <submittedName>
        <fullName evidence="2">Uncharacterized protein</fullName>
    </submittedName>
</protein>
<accession>A0A0L0NWI3</accession>